<dbReference type="EMBL" id="CP024902">
    <property type="protein sequence ID" value="AXF20516.1"/>
    <property type="molecule type" value="Genomic_DNA"/>
</dbReference>
<gene>
    <name evidence="2" type="ORF">CUJ89_08510</name>
</gene>
<protein>
    <recommendedName>
        <fullName evidence="4">XRE family transcriptional regulator</fullName>
    </recommendedName>
</protein>
<dbReference type="OrthoDB" id="9032373at2"/>
<evidence type="ECO:0008006" key="4">
    <source>
        <dbReference type="Google" id="ProtNLM"/>
    </source>
</evidence>
<feature type="region of interest" description="Disordered" evidence="1">
    <location>
        <begin position="108"/>
        <end position="128"/>
    </location>
</feature>
<name>A0A2Z5MUY5_BURPY</name>
<reference evidence="2 3" key="1">
    <citation type="journal article" date="2018" name="ISME J.">
        <title>Involvement of Burkholderiaceae and sulfurous volatiles in disease-suppressive soils.</title>
        <authorList>
            <person name="Carrion V.J."/>
            <person name="Cordovez V."/>
            <person name="Tyc O."/>
            <person name="Etalo D.W."/>
            <person name="de Bruijn I."/>
            <person name="de Jager V.C."/>
            <person name="Medema M.H."/>
            <person name="Eberl L."/>
            <person name="Raaijmakers J.M."/>
        </authorList>
    </citation>
    <scope>NUCLEOTIDE SEQUENCE [LARGE SCALE GENOMIC DNA]</scope>
    <source>
        <strain evidence="3">mHSR5</strain>
    </source>
</reference>
<evidence type="ECO:0000256" key="1">
    <source>
        <dbReference type="SAM" id="MobiDB-lite"/>
    </source>
</evidence>
<organism evidence="2 3">
    <name type="scientific">Burkholderia pyrrocinia</name>
    <name type="common">Pseudomonas pyrrocinia</name>
    <dbReference type="NCBI Taxonomy" id="60550"/>
    <lineage>
        <taxon>Bacteria</taxon>
        <taxon>Pseudomonadati</taxon>
        <taxon>Pseudomonadota</taxon>
        <taxon>Betaproteobacteria</taxon>
        <taxon>Burkholderiales</taxon>
        <taxon>Burkholderiaceae</taxon>
        <taxon>Burkholderia</taxon>
        <taxon>Burkholderia cepacia complex</taxon>
    </lineage>
</organism>
<dbReference type="AlphaFoldDB" id="A0A2Z5MUY5"/>
<dbReference type="RefSeq" id="WP_059490924.1">
    <property type="nucleotide sequence ID" value="NZ_CP024902.1"/>
</dbReference>
<dbReference type="Proteomes" id="UP000253104">
    <property type="component" value="Chromosome mHSR5_A"/>
</dbReference>
<evidence type="ECO:0000313" key="2">
    <source>
        <dbReference type="EMBL" id="AXF20516.1"/>
    </source>
</evidence>
<feature type="region of interest" description="Disordered" evidence="1">
    <location>
        <begin position="38"/>
        <end position="58"/>
    </location>
</feature>
<feature type="compositionally biased region" description="Basic and acidic residues" evidence="1">
    <location>
        <begin position="114"/>
        <end position="128"/>
    </location>
</feature>
<sequence>MKDIDEIRRDNLKLLEKECGSATAAANKLNMSPAQFTNLREGAKDSQTGKRRGMRKDTARRIEQAAGKPLGWLDIDHRAVATTSNSGPEGWDQLDAMGRAQVEAFIKGLLSRPPESHNADNDDRPSGD</sequence>
<proteinExistence type="predicted"/>
<accession>A0A2Z5MUY5</accession>
<evidence type="ECO:0000313" key="3">
    <source>
        <dbReference type="Proteomes" id="UP000253104"/>
    </source>
</evidence>